<dbReference type="Proteomes" id="UP000698800">
    <property type="component" value="Unassembled WGS sequence"/>
</dbReference>
<feature type="compositionally biased region" description="Basic and acidic residues" evidence="1">
    <location>
        <begin position="440"/>
        <end position="451"/>
    </location>
</feature>
<feature type="compositionally biased region" description="Polar residues" evidence="1">
    <location>
        <begin position="220"/>
        <end position="232"/>
    </location>
</feature>
<evidence type="ECO:0000256" key="1">
    <source>
        <dbReference type="SAM" id="MobiDB-lite"/>
    </source>
</evidence>
<dbReference type="EMBL" id="JAGHQL010000080">
    <property type="protein sequence ID" value="KAH0541395.1"/>
    <property type="molecule type" value="Genomic_DNA"/>
</dbReference>
<dbReference type="PANTHER" id="PTHR28094:SF1">
    <property type="entry name" value="MEIOTICALLY UP-REGULATED GENE 113 PROTEIN"/>
    <property type="match status" value="1"/>
</dbReference>
<dbReference type="InterPro" id="IPR018306">
    <property type="entry name" value="Phage_T5_Orf172_DNA-bd"/>
</dbReference>
<evidence type="ECO:0000313" key="3">
    <source>
        <dbReference type="EMBL" id="KAH0541395.1"/>
    </source>
</evidence>
<accession>A0A9P8I868</accession>
<keyword evidence="4" id="KW-1185">Reference proteome</keyword>
<feature type="region of interest" description="Disordered" evidence="1">
    <location>
        <begin position="680"/>
        <end position="788"/>
    </location>
</feature>
<evidence type="ECO:0000313" key="4">
    <source>
        <dbReference type="Proteomes" id="UP000698800"/>
    </source>
</evidence>
<sequence length="788" mass="87645">MPCRDRPISEFTSRRATSRTSPGGSSPEPVMSGAARETVSLYDSDQLDIHHSPSSDSPIRHTRSKSCGIPEPRQPAMRSEAAGLGATSSGKRELRMSRTPGQDARTHARAKSCSGPETPSSRSTRLYPSDTSYWNFSDHNFPGVYDVVSETRCIGSTTKYWRCKLTSKCASSASLAIEGIRGLPSVDILEDVAKNLLCGCYHQNQKRKIAETWLEKLTRSPESPESTQSQDDNGFWGTPESRSCDLATPRTTPSPSRHSKAAPEEDRLSPAAARHHRIAERRPRSPESLGTRGRSMFSKGSSSKSDRASVDDPLDFGFLNTDECRTPEKLFIHYFGPVPSGGHTEGLPSSKALQCPQSEDDVFTRSSGSPTKLPELSELALADGRQARPLTPSVAIESDNVGRSVSGLEELTPVLLSGQHKRWAGRDIEYWRSKIPKTVDSVDHPEPDSRPKSPSASKILGRDESPIGRQPDMASGRLRQDSYTCTAVNMEFIKTDADNPEIGNFKGYYPREKRNTVSIRDSLVRPLTPRELLDGYVYIYWYPGNFGYLKIGVTGTKGPHLTVAKRLAGWKRSCGRTPLPIYPKPLEESRYLPHVYRIEALVKAEFRQHRKKSFKCQKCGKQHNEWFEVSPQHAVAVVEKWSSWMAQRPYEETLSHGYKSKDRGTLWNLKEMPAEELDRISHIPEIVTKPQPKKETPQPGLPSSVTGKSTSSQPLRRSSRLAEKQRKSALTASQPATTEAESQEENNPTANRPSPYLFLADSRIFQQTQSTTPLTDSPQQPAQNPETS</sequence>
<reference evidence="3" key="1">
    <citation type="submission" date="2021-03" db="EMBL/GenBank/DDBJ databases">
        <title>Comparative genomics and phylogenomic investigation of the class Geoglossomycetes provide insights into ecological specialization and systematics.</title>
        <authorList>
            <person name="Melie T."/>
            <person name="Pirro S."/>
            <person name="Miller A.N."/>
            <person name="Quandt A."/>
        </authorList>
    </citation>
    <scope>NUCLEOTIDE SEQUENCE</scope>
    <source>
        <strain evidence="3">GBOQ0MN5Z8</strain>
    </source>
</reference>
<feature type="compositionally biased region" description="Low complexity" evidence="1">
    <location>
        <begin position="292"/>
        <end position="303"/>
    </location>
</feature>
<protein>
    <recommendedName>
        <fullName evidence="2">Bacteriophage T5 Orf172 DNA-binding domain-containing protein</fullName>
    </recommendedName>
</protein>
<feature type="compositionally biased region" description="Polar residues" evidence="1">
    <location>
        <begin position="115"/>
        <end position="126"/>
    </location>
</feature>
<feature type="region of interest" description="Disordered" evidence="1">
    <location>
        <begin position="1"/>
        <end position="126"/>
    </location>
</feature>
<feature type="compositionally biased region" description="Polar residues" evidence="1">
    <location>
        <begin position="10"/>
        <end position="24"/>
    </location>
</feature>
<proteinExistence type="predicted"/>
<dbReference type="Pfam" id="PF10544">
    <property type="entry name" value="T5orf172"/>
    <property type="match status" value="1"/>
</dbReference>
<dbReference type="AlphaFoldDB" id="A0A9P8I868"/>
<organism evidence="3 4">
    <name type="scientific">Glutinoglossum americanum</name>
    <dbReference type="NCBI Taxonomy" id="1670608"/>
    <lineage>
        <taxon>Eukaryota</taxon>
        <taxon>Fungi</taxon>
        <taxon>Dikarya</taxon>
        <taxon>Ascomycota</taxon>
        <taxon>Pezizomycotina</taxon>
        <taxon>Geoglossomycetes</taxon>
        <taxon>Geoglossales</taxon>
        <taxon>Geoglossaceae</taxon>
        <taxon>Glutinoglossum</taxon>
    </lineage>
</organism>
<feature type="region of interest" description="Disordered" evidence="1">
    <location>
        <begin position="438"/>
        <end position="480"/>
    </location>
</feature>
<feature type="compositionally biased region" description="Polar residues" evidence="1">
    <location>
        <begin position="764"/>
        <end position="788"/>
    </location>
</feature>
<dbReference type="PANTHER" id="PTHR28094">
    <property type="entry name" value="MEIOTICALLY UP-REGULATED GENE 113 PROTEIN"/>
    <property type="match status" value="1"/>
</dbReference>
<evidence type="ECO:0000259" key="2">
    <source>
        <dbReference type="SMART" id="SM00974"/>
    </source>
</evidence>
<dbReference type="SMART" id="SM00974">
    <property type="entry name" value="T5orf172"/>
    <property type="match status" value="1"/>
</dbReference>
<dbReference type="InterPro" id="IPR053006">
    <property type="entry name" value="Meiosis_regulatory"/>
</dbReference>
<gene>
    <name evidence="3" type="ORF">FGG08_004159</name>
</gene>
<comment type="caution">
    <text evidence="3">The sequence shown here is derived from an EMBL/GenBank/DDBJ whole genome shotgun (WGS) entry which is preliminary data.</text>
</comment>
<feature type="compositionally biased region" description="Polar residues" evidence="1">
    <location>
        <begin position="728"/>
        <end position="752"/>
    </location>
</feature>
<feature type="region of interest" description="Disordered" evidence="1">
    <location>
        <begin position="217"/>
        <end position="312"/>
    </location>
</feature>
<dbReference type="OrthoDB" id="2417614at2759"/>
<name>A0A9P8I868_9PEZI</name>
<feature type="domain" description="Bacteriophage T5 Orf172 DNA-binding" evidence="2">
    <location>
        <begin position="543"/>
        <end position="641"/>
    </location>
</feature>
<feature type="compositionally biased region" description="Polar residues" evidence="1">
    <location>
        <begin position="701"/>
        <end position="716"/>
    </location>
</feature>